<dbReference type="PANTHER" id="PTHR33083">
    <property type="entry name" value="EXPRESSED PROTEIN"/>
    <property type="match status" value="1"/>
</dbReference>
<feature type="region of interest" description="Disordered" evidence="2">
    <location>
        <begin position="142"/>
        <end position="163"/>
    </location>
</feature>
<sequence length="213" mass="23207">MWWYLTVRRACLRSPRALRRGGGTGAAVMTKERRHGAERLFAAPAHFCCGGGSGHPGGGASDLPDIAEDDVWPAFHAAADEDERDPGRRRGRSRRLDDRQVSGLSLALEDACWGPASSQLVSRGWHRVSSLSSAPVDVPAWSRSLRSGSEGPLPDREEGEEADGEWLPPHEYLARAQGKSMVTSVLEGVGRTLKGRDMSRVRDTVWSQTGFFG</sequence>
<organism evidence="3 4">
    <name type="scientific">Musa balbisiana</name>
    <name type="common">Banana</name>
    <dbReference type="NCBI Taxonomy" id="52838"/>
    <lineage>
        <taxon>Eukaryota</taxon>
        <taxon>Viridiplantae</taxon>
        <taxon>Streptophyta</taxon>
        <taxon>Embryophyta</taxon>
        <taxon>Tracheophyta</taxon>
        <taxon>Spermatophyta</taxon>
        <taxon>Magnoliopsida</taxon>
        <taxon>Liliopsida</taxon>
        <taxon>Zingiberales</taxon>
        <taxon>Musaceae</taxon>
        <taxon>Musa</taxon>
    </lineage>
</organism>
<comment type="caution">
    <text evidence="3">The sequence shown here is derived from an EMBL/GenBank/DDBJ whole genome shotgun (WGS) entry which is preliminary data.</text>
</comment>
<dbReference type="Pfam" id="PF04520">
    <property type="entry name" value="Senescence_reg"/>
    <property type="match status" value="1"/>
</dbReference>
<name>A0A4S8IAR7_MUSBA</name>
<evidence type="ECO:0000256" key="1">
    <source>
        <dbReference type="ARBA" id="ARBA00034773"/>
    </source>
</evidence>
<comment type="similarity">
    <text evidence="1">Belongs to the senescence regulator S40 family.</text>
</comment>
<evidence type="ECO:0000313" key="4">
    <source>
        <dbReference type="Proteomes" id="UP000317650"/>
    </source>
</evidence>
<reference evidence="3 4" key="1">
    <citation type="journal article" date="2019" name="Nat. Plants">
        <title>Genome sequencing of Musa balbisiana reveals subgenome evolution and function divergence in polyploid bananas.</title>
        <authorList>
            <person name="Yao X."/>
        </authorList>
    </citation>
    <scope>NUCLEOTIDE SEQUENCE [LARGE SCALE GENOMIC DNA]</scope>
    <source>
        <strain evidence="4">cv. DH-PKW</strain>
        <tissue evidence="3">Leaves</tissue>
    </source>
</reference>
<feature type="region of interest" description="Disordered" evidence="2">
    <location>
        <begin position="77"/>
        <end position="96"/>
    </location>
</feature>
<dbReference type="Proteomes" id="UP000317650">
    <property type="component" value="Chromosome 2"/>
</dbReference>
<keyword evidence="4" id="KW-1185">Reference proteome</keyword>
<dbReference type="STRING" id="52838.A0A4S8IAR7"/>
<accession>A0A4S8IAR7</accession>
<dbReference type="GO" id="GO:0010150">
    <property type="term" value="P:leaf senescence"/>
    <property type="evidence" value="ECO:0007669"/>
    <property type="project" value="UniProtKB-ARBA"/>
</dbReference>
<dbReference type="PANTHER" id="PTHR33083:SF93">
    <property type="entry name" value="OS07G0516300 PROTEIN"/>
    <property type="match status" value="1"/>
</dbReference>
<evidence type="ECO:0000313" key="3">
    <source>
        <dbReference type="EMBL" id="THU45148.1"/>
    </source>
</evidence>
<protein>
    <recommendedName>
        <fullName evidence="5">Senescence regulator</fullName>
    </recommendedName>
</protein>
<gene>
    <name evidence="3" type="ORF">C4D60_Mb02t14810</name>
</gene>
<proteinExistence type="inferred from homology"/>
<evidence type="ECO:0008006" key="5">
    <source>
        <dbReference type="Google" id="ProtNLM"/>
    </source>
</evidence>
<dbReference type="InterPro" id="IPR007608">
    <property type="entry name" value="Senescence_reg_S40"/>
</dbReference>
<evidence type="ECO:0000256" key="2">
    <source>
        <dbReference type="SAM" id="MobiDB-lite"/>
    </source>
</evidence>
<dbReference type="AlphaFoldDB" id="A0A4S8IAR7"/>
<dbReference type="EMBL" id="PYDT01000011">
    <property type="protein sequence ID" value="THU45148.1"/>
    <property type="molecule type" value="Genomic_DNA"/>
</dbReference>